<dbReference type="Proteomes" id="UP000001194">
    <property type="component" value="Unassembled WGS sequence"/>
</dbReference>
<sequence length="101" mass="11319">MCSMLVLVYMHRSPWRPCDSATSRDWNCGAVKLSPTSMSIIALGRWNFGKALASCTQIGVTVRERRTSFSYELEIGRKRKARTSQRASLEPRAQAPVTKAV</sequence>
<dbReference type="InParanoid" id="B0CVJ4"/>
<keyword evidence="3" id="KW-1185">Reference proteome</keyword>
<evidence type="ECO:0000256" key="1">
    <source>
        <dbReference type="SAM" id="MobiDB-lite"/>
    </source>
</evidence>
<name>B0CVJ4_LACBS</name>
<accession>B0CVJ4</accession>
<dbReference type="RefSeq" id="XP_001876253.1">
    <property type="nucleotide sequence ID" value="XM_001876218.1"/>
</dbReference>
<dbReference type="AlphaFoldDB" id="B0CVJ4"/>
<evidence type="ECO:0000313" key="3">
    <source>
        <dbReference type="Proteomes" id="UP000001194"/>
    </source>
</evidence>
<dbReference type="OrthoDB" id="10421196at2759"/>
<protein>
    <submittedName>
        <fullName evidence="2">Predicted protein</fullName>
    </submittedName>
</protein>
<dbReference type="HOGENOM" id="CLU_2292183_0_0_1"/>
<organism evidence="3">
    <name type="scientific">Laccaria bicolor (strain S238N-H82 / ATCC MYA-4686)</name>
    <name type="common">Bicoloured deceiver</name>
    <name type="synonym">Laccaria laccata var. bicolor</name>
    <dbReference type="NCBI Taxonomy" id="486041"/>
    <lineage>
        <taxon>Eukaryota</taxon>
        <taxon>Fungi</taxon>
        <taxon>Dikarya</taxon>
        <taxon>Basidiomycota</taxon>
        <taxon>Agaricomycotina</taxon>
        <taxon>Agaricomycetes</taxon>
        <taxon>Agaricomycetidae</taxon>
        <taxon>Agaricales</taxon>
        <taxon>Agaricineae</taxon>
        <taxon>Hydnangiaceae</taxon>
        <taxon>Laccaria</taxon>
    </lineage>
</organism>
<feature type="region of interest" description="Disordered" evidence="1">
    <location>
        <begin position="78"/>
        <end position="101"/>
    </location>
</feature>
<gene>
    <name evidence="2" type="ORF">LACBIDRAFT_322917</name>
</gene>
<evidence type="ECO:0000313" key="2">
    <source>
        <dbReference type="EMBL" id="EDR13755.1"/>
    </source>
</evidence>
<reference evidence="2 3" key="1">
    <citation type="journal article" date="2008" name="Nature">
        <title>The genome of Laccaria bicolor provides insights into mycorrhizal symbiosis.</title>
        <authorList>
            <person name="Martin F."/>
            <person name="Aerts A."/>
            <person name="Ahren D."/>
            <person name="Brun A."/>
            <person name="Danchin E.G.J."/>
            <person name="Duchaussoy F."/>
            <person name="Gibon J."/>
            <person name="Kohler A."/>
            <person name="Lindquist E."/>
            <person name="Pereda V."/>
            <person name="Salamov A."/>
            <person name="Shapiro H.J."/>
            <person name="Wuyts J."/>
            <person name="Blaudez D."/>
            <person name="Buee M."/>
            <person name="Brokstein P."/>
            <person name="Canbaeck B."/>
            <person name="Cohen D."/>
            <person name="Courty P.E."/>
            <person name="Coutinho P.M."/>
            <person name="Delaruelle C."/>
            <person name="Detter J.C."/>
            <person name="Deveau A."/>
            <person name="DiFazio S."/>
            <person name="Duplessis S."/>
            <person name="Fraissinet-Tachet L."/>
            <person name="Lucic E."/>
            <person name="Frey-Klett P."/>
            <person name="Fourrey C."/>
            <person name="Feussner I."/>
            <person name="Gay G."/>
            <person name="Grimwood J."/>
            <person name="Hoegger P.J."/>
            <person name="Jain P."/>
            <person name="Kilaru S."/>
            <person name="Labbe J."/>
            <person name="Lin Y.C."/>
            <person name="Legue V."/>
            <person name="Le Tacon F."/>
            <person name="Marmeisse R."/>
            <person name="Melayah D."/>
            <person name="Montanini B."/>
            <person name="Muratet M."/>
            <person name="Nehls U."/>
            <person name="Niculita-Hirzel H."/>
            <person name="Oudot-Le Secq M.P."/>
            <person name="Peter M."/>
            <person name="Quesneville H."/>
            <person name="Rajashekar B."/>
            <person name="Reich M."/>
            <person name="Rouhier N."/>
            <person name="Schmutz J."/>
            <person name="Yin T."/>
            <person name="Chalot M."/>
            <person name="Henrissat B."/>
            <person name="Kuees U."/>
            <person name="Lucas S."/>
            <person name="Van de Peer Y."/>
            <person name="Podila G.K."/>
            <person name="Polle A."/>
            <person name="Pukkila P.J."/>
            <person name="Richardson P.M."/>
            <person name="Rouze P."/>
            <person name="Sanders I.R."/>
            <person name="Stajich J.E."/>
            <person name="Tunlid A."/>
            <person name="Tuskan G."/>
            <person name="Grigoriev I.V."/>
        </authorList>
    </citation>
    <scope>NUCLEOTIDE SEQUENCE [LARGE SCALE GENOMIC DNA]</scope>
    <source>
        <strain evidence="3">S238N-H82 / ATCC MYA-4686</strain>
    </source>
</reference>
<proteinExistence type="predicted"/>
<dbReference type="KEGG" id="lbc:LACBIDRAFT_322917"/>
<dbReference type="GeneID" id="6071134"/>
<dbReference type="EMBL" id="DS547093">
    <property type="protein sequence ID" value="EDR13755.1"/>
    <property type="molecule type" value="Genomic_DNA"/>
</dbReference>